<dbReference type="InterPro" id="IPR036551">
    <property type="entry name" value="Flavin_trans-like"/>
</dbReference>
<dbReference type="SUPFAM" id="SSF52507">
    <property type="entry name" value="Homo-oligomeric flavin-containing Cys decarboxylases, HFCD"/>
    <property type="match status" value="1"/>
</dbReference>
<evidence type="ECO:0000313" key="10">
    <source>
        <dbReference type="Proteomes" id="UP000250928"/>
    </source>
</evidence>
<keyword evidence="3 7" id="KW-0288">FMN</keyword>
<evidence type="ECO:0000256" key="3">
    <source>
        <dbReference type="ARBA" id="ARBA00022643"/>
    </source>
</evidence>
<proteinExistence type="inferred from homology"/>
<organism evidence="9 10">
    <name type="scientific">Candidatus Sedimenticola endophacoides</name>
    <dbReference type="NCBI Taxonomy" id="2548426"/>
    <lineage>
        <taxon>Bacteria</taxon>
        <taxon>Pseudomonadati</taxon>
        <taxon>Pseudomonadota</taxon>
        <taxon>Gammaproteobacteria</taxon>
        <taxon>Chromatiales</taxon>
        <taxon>Sedimenticolaceae</taxon>
        <taxon>Sedimenticola</taxon>
    </lineage>
</organism>
<reference evidence="9 10" key="1">
    <citation type="submission" date="2018-01" db="EMBL/GenBank/DDBJ databases">
        <title>Novel co-symbiosis in the lucinid bivalve Phacoides pectinatus.</title>
        <authorList>
            <person name="Lim S.J."/>
            <person name="Davis B.G."/>
            <person name="Gill D.E."/>
            <person name="Engel A.S."/>
            <person name="Anderson L.C."/>
            <person name="Campbell B.J."/>
        </authorList>
    </citation>
    <scope>NUCLEOTIDE SEQUENCE [LARGE SCALE GENOMIC DNA]</scope>
    <source>
        <strain evidence="9">N3_P5</strain>
    </source>
</reference>
<dbReference type="NCBIfam" id="TIGR00421">
    <property type="entry name" value="ubiX_pad"/>
    <property type="match status" value="1"/>
</dbReference>
<dbReference type="Gene3D" id="3.40.50.1950">
    <property type="entry name" value="Flavin prenyltransferase-like"/>
    <property type="match status" value="1"/>
</dbReference>
<gene>
    <name evidence="7" type="primary">ubiX</name>
    <name evidence="9" type="ORF">C3L24_06820</name>
</gene>
<keyword evidence="1 7" id="KW-0637">Prenyltransferase</keyword>
<dbReference type="EMBL" id="PQCO01000187">
    <property type="protein sequence ID" value="PUE02114.1"/>
    <property type="molecule type" value="Genomic_DNA"/>
</dbReference>
<feature type="binding site" evidence="7">
    <location>
        <begin position="13"/>
        <end position="15"/>
    </location>
    <ligand>
        <name>FMN</name>
        <dbReference type="ChEBI" id="CHEBI:58210"/>
    </ligand>
</feature>
<feature type="domain" description="Flavoprotein" evidence="8">
    <location>
        <begin position="7"/>
        <end position="190"/>
    </location>
</feature>
<evidence type="ECO:0000256" key="6">
    <source>
        <dbReference type="ARBA" id="ARBA00060793"/>
    </source>
</evidence>
<name>A0A6N4DT20_9GAMM</name>
<evidence type="ECO:0000313" key="9">
    <source>
        <dbReference type="EMBL" id="PUE02114.1"/>
    </source>
</evidence>
<feature type="binding site" evidence="7">
    <location>
        <position position="139"/>
    </location>
    <ligand>
        <name>FMN</name>
        <dbReference type="ChEBI" id="CHEBI:58210"/>
    </ligand>
</feature>
<dbReference type="EC" id="2.5.1.129" evidence="7"/>
<dbReference type="PANTHER" id="PTHR43374">
    <property type="entry name" value="FLAVIN PRENYLTRANSFERASE"/>
    <property type="match status" value="1"/>
</dbReference>
<evidence type="ECO:0000256" key="5">
    <source>
        <dbReference type="ARBA" id="ARBA00050612"/>
    </source>
</evidence>
<dbReference type="PANTHER" id="PTHR43374:SF1">
    <property type="entry name" value="FLAVIN PRENYLTRANSFERASE PAD1, MITOCHONDRIAL"/>
    <property type="match status" value="1"/>
</dbReference>
<dbReference type="AlphaFoldDB" id="A0A6N4DT20"/>
<feature type="binding site" evidence="7">
    <location>
        <position position="39"/>
    </location>
    <ligand>
        <name>FMN</name>
        <dbReference type="ChEBI" id="CHEBI:58210"/>
    </ligand>
</feature>
<dbReference type="GO" id="GO:0106141">
    <property type="term" value="F:flavin prenyltransferase activity"/>
    <property type="evidence" value="ECO:0007669"/>
    <property type="project" value="UniProtKB-EC"/>
</dbReference>
<dbReference type="Pfam" id="PF02441">
    <property type="entry name" value="Flavoprotein"/>
    <property type="match status" value="1"/>
</dbReference>
<feature type="binding site" evidence="7">
    <location>
        <position position="185"/>
    </location>
    <ligand>
        <name>dimethylallyl phosphate</name>
        <dbReference type="ChEBI" id="CHEBI:88052"/>
    </ligand>
</feature>
<dbReference type="HAMAP" id="MF_01984">
    <property type="entry name" value="ubiX_pad"/>
    <property type="match status" value="1"/>
</dbReference>
<evidence type="ECO:0000256" key="7">
    <source>
        <dbReference type="HAMAP-Rule" id="MF_01984"/>
    </source>
</evidence>
<evidence type="ECO:0000259" key="8">
    <source>
        <dbReference type="Pfam" id="PF02441"/>
    </source>
</evidence>
<keyword evidence="2 7" id="KW-0285">Flavoprotein</keyword>
<feature type="binding site" evidence="7">
    <location>
        <begin position="104"/>
        <end position="107"/>
    </location>
    <ligand>
        <name>FMN</name>
        <dbReference type="ChEBI" id="CHEBI:58210"/>
    </ligand>
</feature>
<feature type="binding site" evidence="7">
    <location>
        <position position="169"/>
    </location>
    <ligand>
        <name>dimethylallyl phosphate</name>
        <dbReference type="ChEBI" id="CHEBI:88052"/>
    </ligand>
</feature>
<comment type="caution">
    <text evidence="7">Lacks conserved residue(s) required for the propagation of feature annotation.</text>
</comment>
<comment type="function">
    <text evidence="7">Flavin prenyltransferase that catalyzes the synthesis of the prenylated FMN cofactor (prenyl-FMN) for 4-hydroxy-3-polyprenylbenzoic acid decarboxylase UbiD. The prenyltransferase is metal-independent and links a dimethylallyl moiety from dimethylallyl monophosphate (DMAP) to the flavin N5 and C6 atoms of FMN.</text>
</comment>
<dbReference type="FunFam" id="3.40.50.1950:FF:000001">
    <property type="entry name" value="Flavin prenyltransferase UbiX"/>
    <property type="match status" value="1"/>
</dbReference>
<dbReference type="InterPro" id="IPR003382">
    <property type="entry name" value="Flavoprotein"/>
</dbReference>
<sequence>MREQRPIAVAITGASGSAYGLRLVESLLEAGRSVYLMISEAGYPVLELETGLALGGTAEQAQHRLVERLGVGPGRLRVFGPAEWGAPVASGSNAPQAMVVCPCTVGTASALACGASNSLLERAADVILKERRKLILVVRETPLSTIHLENMLRLSRAGAVIMPASPGFYHRPESLDDLVDFMVARVLDHLGVESELSRRWGMPDPS</sequence>
<evidence type="ECO:0000256" key="4">
    <source>
        <dbReference type="ARBA" id="ARBA00022679"/>
    </source>
</evidence>
<dbReference type="Proteomes" id="UP000250928">
    <property type="component" value="Unassembled WGS sequence"/>
</dbReference>
<evidence type="ECO:0000256" key="2">
    <source>
        <dbReference type="ARBA" id="ARBA00022630"/>
    </source>
</evidence>
<accession>A0A6N4DT20</accession>
<keyword evidence="4 7" id="KW-0808">Transferase</keyword>
<protein>
    <recommendedName>
        <fullName evidence="7">Flavin prenyltransferase UbiX</fullName>
        <ecNumber evidence="7">2.5.1.129</ecNumber>
    </recommendedName>
</protein>
<comment type="catalytic activity">
    <reaction evidence="5 7">
        <text>dimethylallyl phosphate + FMNH2 = prenylated FMNH2 + phosphate</text>
        <dbReference type="Rhea" id="RHEA:37743"/>
        <dbReference type="ChEBI" id="CHEBI:43474"/>
        <dbReference type="ChEBI" id="CHEBI:57618"/>
        <dbReference type="ChEBI" id="CHEBI:87467"/>
        <dbReference type="ChEBI" id="CHEBI:88052"/>
        <dbReference type="EC" id="2.5.1.129"/>
    </reaction>
</comment>
<evidence type="ECO:0000256" key="1">
    <source>
        <dbReference type="ARBA" id="ARBA00022602"/>
    </source>
</evidence>
<comment type="similarity">
    <text evidence="6 7">Belongs to the UbiX/PAD1 family.</text>
</comment>
<comment type="caution">
    <text evidence="9">The sequence shown here is derived from an EMBL/GenBank/DDBJ whole genome shotgun (WGS) entry which is preliminary data.</text>
</comment>
<dbReference type="InterPro" id="IPR004507">
    <property type="entry name" value="UbiX-like"/>
</dbReference>
<dbReference type="GO" id="GO:0016831">
    <property type="term" value="F:carboxy-lyase activity"/>
    <property type="evidence" value="ECO:0007669"/>
    <property type="project" value="TreeGrafter"/>
</dbReference>